<dbReference type="SUPFAM" id="SSF102405">
    <property type="entry name" value="MCP/YpsA-like"/>
    <property type="match status" value="1"/>
</dbReference>
<name>A0A9X2DXQ9_9MICO</name>
<evidence type="ECO:0000313" key="4">
    <source>
        <dbReference type="Proteomes" id="UP001155240"/>
    </source>
</evidence>
<dbReference type="AlphaFoldDB" id="A0A9X2DXQ9"/>
<dbReference type="EMBL" id="JAMRYM010000031">
    <property type="protein sequence ID" value="MCM6762564.1"/>
    <property type="molecule type" value="Genomic_DNA"/>
</dbReference>
<dbReference type="Gene3D" id="3.40.50.450">
    <property type="match status" value="1"/>
</dbReference>
<gene>
    <name evidence="3" type="primary">dprA</name>
    <name evidence="3" type="ORF">NB037_09065</name>
</gene>
<evidence type="ECO:0000313" key="3">
    <source>
        <dbReference type="EMBL" id="MCM6762564.1"/>
    </source>
</evidence>
<dbReference type="PANTHER" id="PTHR43022:SF1">
    <property type="entry name" value="PROTEIN SMF"/>
    <property type="match status" value="1"/>
</dbReference>
<protein>
    <submittedName>
        <fullName evidence="3">DNA-processing protein DprA</fullName>
    </submittedName>
</protein>
<evidence type="ECO:0000256" key="1">
    <source>
        <dbReference type="ARBA" id="ARBA00006525"/>
    </source>
</evidence>
<evidence type="ECO:0000259" key="2">
    <source>
        <dbReference type="Pfam" id="PF02481"/>
    </source>
</evidence>
<sequence>MSADLFDRTELRAARALLARGDSSDPAEVLARAAWSGLTEPGDAVAATLIEAIGPSEALAHVVSSATAAEILADSDCTPGELTALAAGLDRWRPRLDRALLLRRVEIAQKLNAHLLLPGSPGWPESMNDLGPHAPLVLWTRGDIGAFAPSHRLALVGARAATGYGEHVTAELAAGVAERGVLVVSGGAFGIDAVGHRAVLGSGGRTVAFLAGGPDRLYPTAHSELLHRIIATPGCAVVTEVPPGTTPTRWRFLQRNRLIAASAGATVVVEAGARSGSLNSAGHAAALGRPLGAVPGPVTSASSAGCHRLFREFAATCVTTAPEVLELLGAGESPAVDVAPGPASRIVAALRERGPQETGALAHELGFAIPDTLAILGALLVEAHVDRADDGRWTAVTL</sequence>
<dbReference type="Proteomes" id="UP001155240">
    <property type="component" value="Unassembled WGS sequence"/>
</dbReference>
<proteinExistence type="inferred from homology"/>
<dbReference type="InterPro" id="IPR057666">
    <property type="entry name" value="DrpA_SLOG"/>
</dbReference>
<organism evidence="3 4">
    <name type="scientific">Rathayibacter rubneri</name>
    <dbReference type="NCBI Taxonomy" id="2950106"/>
    <lineage>
        <taxon>Bacteria</taxon>
        <taxon>Bacillati</taxon>
        <taxon>Actinomycetota</taxon>
        <taxon>Actinomycetes</taxon>
        <taxon>Micrococcales</taxon>
        <taxon>Microbacteriaceae</taxon>
        <taxon>Rathayibacter</taxon>
    </lineage>
</organism>
<dbReference type="GO" id="GO:0009294">
    <property type="term" value="P:DNA-mediated transformation"/>
    <property type="evidence" value="ECO:0007669"/>
    <property type="project" value="InterPro"/>
</dbReference>
<comment type="caution">
    <text evidence="3">The sequence shown here is derived from an EMBL/GenBank/DDBJ whole genome shotgun (WGS) entry which is preliminary data.</text>
</comment>
<feature type="domain" description="Smf/DprA SLOG" evidence="2">
    <location>
        <begin position="115"/>
        <end position="328"/>
    </location>
</feature>
<dbReference type="RefSeq" id="WP_251945289.1">
    <property type="nucleotide sequence ID" value="NZ_JAMRYM010000031.1"/>
</dbReference>
<dbReference type="PANTHER" id="PTHR43022">
    <property type="entry name" value="PROTEIN SMF"/>
    <property type="match status" value="1"/>
</dbReference>
<accession>A0A9X2DXQ9</accession>
<reference evidence="3" key="1">
    <citation type="submission" date="2022-06" db="EMBL/GenBank/DDBJ databases">
        <title>Whole genome shotgun sequencing (WGS) of Rathayibacter sp. ZW T2_19, isolated from stored onions (Allium cepa).</title>
        <authorList>
            <person name="Stoll D.A."/>
            <person name="Huch M."/>
        </authorList>
    </citation>
    <scope>NUCLEOTIDE SEQUENCE</scope>
    <source>
        <strain evidence="3">ZW T2_19</strain>
    </source>
</reference>
<dbReference type="Pfam" id="PF02481">
    <property type="entry name" value="DNA_processg_A"/>
    <property type="match status" value="1"/>
</dbReference>
<keyword evidence="4" id="KW-1185">Reference proteome</keyword>
<comment type="similarity">
    <text evidence="1">Belongs to the DprA/Smf family.</text>
</comment>
<dbReference type="InterPro" id="IPR003488">
    <property type="entry name" value="DprA"/>
</dbReference>
<dbReference type="NCBIfam" id="TIGR00732">
    <property type="entry name" value="dprA"/>
    <property type="match status" value="1"/>
</dbReference>